<dbReference type="InterPro" id="IPR003131">
    <property type="entry name" value="T1-type_BTB"/>
</dbReference>
<reference evidence="2" key="1">
    <citation type="submission" date="2022-08" db="EMBL/GenBank/DDBJ databases">
        <title>Novel sulphate-reducing endosymbionts in the free-living metamonad Anaeramoeba.</title>
        <authorList>
            <person name="Jerlstrom-Hultqvist J."/>
            <person name="Cepicka I."/>
            <person name="Gallot-Lavallee L."/>
            <person name="Salas-Leiva D."/>
            <person name="Curtis B.A."/>
            <person name="Zahonova K."/>
            <person name="Pipaliya S."/>
            <person name="Dacks J."/>
            <person name="Roger A.J."/>
        </authorList>
    </citation>
    <scope>NUCLEOTIDE SEQUENCE</scope>
    <source>
        <strain evidence="2">Busselton2</strain>
    </source>
</reference>
<dbReference type="AlphaFoldDB" id="A0AAV8A669"/>
<dbReference type="Gene3D" id="3.30.710.10">
    <property type="entry name" value="Potassium Channel Kv1.1, Chain A"/>
    <property type="match status" value="1"/>
</dbReference>
<keyword evidence="2" id="KW-0406">Ion transport</keyword>
<evidence type="ECO:0000259" key="1">
    <source>
        <dbReference type="SMART" id="SM00225"/>
    </source>
</evidence>
<sequence>MNSPNIIHLNIGGTEFATTITTLCSVKNSFFSGLFNKEFKVNQNRIFIDRDPTYFRVILNYLRDPKADPFPLPSDEGILKLIRLEADYFNLPGFIQLIDNKIEAVAQQRESQFEKLKNSDTKISQMLEAIDEIYCSLREGKWSFHSVFDEKKKFSKKIMIWGGIGFRLQIDLIIIDSSVNTETYINDIIKGSKIIKSANREYGVWEWIFQQDGARPHTSKKTMSYLTQRCNVLNPWPPNSPYLNPIENLWSIMDNRLKDTQPNNEEEFIAEIIKVWEGIPWKIIENLVLSMSKRINLVIERQGQSINGFF</sequence>
<dbReference type="InterPro" id="IPR000210">
    <property type="entry name" value="BTB/POZ_dom"/>
</dbReference>
<organism evidence="2 3">
    <name type="scientific">Anaeramoeba flamelloides</name>
    <dbReference type="NCBI Taxonomy" id="1746091"/>
    <lineage>
        <taxon>Eukaryota</taxon>
        <taxon>Metamonada</taxon>
        <taxon>Anaeramoebidae</taxon>
        <taxon>Anaeramoeba</taxon>
    </lineage>
</organism>
<dbReference type="GO" id="GO:0034220">
    <property type="term" value="P:monoatomic ion transmembrane transport"/>
    <property type="evidence" value="ECO:0007669"/>
    <property type="project" value="UniProtKB-KW"/>
</dbReference>
<dbReference type="Pfam" id="PF13358">
    <property type="entry name" value="DDE_3"/>
    <property type="match status" value="1"/>
</dbReference>
<dbReference type="SUPFAM" id="SSF54695">
    <property type="entry name" value="POZ domain"/>
    <property type="match status" value="1"/>
</dbReference>
<dbReference type="PANTHER" id="PTHR11145">
    <property type="entry name" value="BTB/POZ DOMAIN-CONTAINING ADAPTER FOR CUL3-MEDIATED RHOA DEGRADATION PROTEIN FAMILY MEMBER"/>
    <property type="match status" value="1"/>
</dbReference>
<evidence type="ECO:0000313" key="3">
    <source>
        <dbReference type="Proteomes" id="UP001146793"/>
    </source>
</evidence>
<dbReference type="InterPro" id="IPR038717">
    <property type="entry name" value="Tc1-like_DDE_dom"/>
</dbReference>
<dbReference type="EMBL" id="JANTQA010000012">
    <property type="protein sequence ID" value="KAJ3449637.1"/>
    <property type="molecule type" value="Genomic_DNA"/>
</dbReference>
<dbReference type="InterPro" id="IPR045068">
    <property type="entry name" value="BACURD1-3"/>
</dbReference>
<accession>A0AAV8A669</accession>
<dbReference type="GO" id="GO:0003676">
    <property type="term" value="F:nucleic acid binding"/>
    <property type="evidence" value="ECO:0007669"/>
    <property type="project" value="InterPro"/>
</dbReference>
<dbReference type="Proteomes" id="UP001146793">
    <property type="component" value="Unassembled WGS sequence"/>
</dbReference>
<dbReference type="InterPro" id="IPR011333">
    <property type="entry name" value="SKP1/BTB/POZ_sf"/>
</dbReference>
<dbReference type="SMART" id="SM00225">
    <property type="entry name" value="BTB"/>
    <property type="match status" value="1"/>
</dbReference>
<keyword evidence="2" id="KW-0813">Transport</keyword>
<dbReference type="Gene3D" id="3.30.420.10">
    <property type="entry name" value="Ribonuclease H-like superfamily/Ribonuclease H"/>
    <property type="match status" value="1"/>
</dbReference>
<dbReference type="GO" id="GO:0051260">
    <property type="term" value="P:protein homooligomerization"/>
    <property type="evidence" value="ECO:0007669"/>
    <property type="project" value="InterPro"/>
</dbReference>
<dbReference type="InterPro" id="IPR036397">
    <property type="entry name" value="RNaseH_sf"/>
</dbReference>
<dbReference type="PANTHER" id="PTHR11145:SF8">
    <property type="entry name" value="RE57120P"/>
    <property type="match status" value="1"/>
</dbReference>
<dbReference type="Pfam" id="PF02214">
    <property type="entry name" value="BTB_2"/>
    <property type="match status" value="1"/>
</dbReference>
<name>A0AAV8A669_9EUKA</name>
<keyword evidence="2" id="KW-0407">Ion channel</keyword>
<proteinExistence type="predicted"/>
<feature type="domain" description="BTB" evidence="1">
    <location>
        <begin position="5"/>
        <end position="106"/>
    </location>
</feature>
<evidence type="ECO:0000313" key="2">
    <source>
        <dbReference type="EMBL" id="KAJ3449637.1"/>
    </source>
</evidence>
<dbReference type="CDD" id="cd18316">
    <property type="entry name" value="BTB_POZ_KCTD-like"/>
    <property type="match status" value="1"/>
</dbReference>
<comment type="caution">
    <text evidence="2">The sequence shown here is derived from an EMBL/GenBank/DDBJ whole genome shotgun (WGS) entry which is preliminary data.</text>
</comment>
<protein>
    <submittedName>
        <fullName evidence="2">Potassium channel tetramerization domain-containing</fullName>
    </submittedName>
</protein>
<gene>
    <name evidence="2" type="ORF">M0812_05793</name>
</gene>